<proteinExistence type="inferred from homology"/>
<dbReference type="InterPro" id="IPR050154">
    <property type="entry name" value="UbiB_kinase"/>
</dbReference>
<dbReference type="CDD" id="cd05121">
    <property type="entry name" value="ABC1_ADCK3-like"/>
    <property type="match status" value="1"/>
</dbReference>
<evidence type="ECO:0000313" key="4">
    <source>
        <dbReference type="EMBL" id="QDZ13555.1"/>
    </source>
</evidence>
<dbReference type="SUPFAM" id="SSF56112">
    <property type="entry name" value="Protein kinase-like (PK-like)"/>
    <property type="match status" value="1"/>
</dbReference>
<dbReference type="Pfam" id="PF03109">
    <property type="entry name" value="ABC1"/>
    <property type="match status" value="1"/>
</dbReference>
<gene>
    <name evidence="4" type="ORF">FPZ11_00920</name>
</gene>
<dbReference type="InterPro" id="IPR011009">
    <property type="entry name" value="Kinase-like_dom_sf"/>
</dbReference>
<dbReference type="PANTHER" id="PTHR10566">
    <property type="entry name" value="CHAPERONE-ACTIVITY OF BC1 COMPLEX CABC1 -RELATED"/>
    <property type="match status" value="1"/>
</dbReference>
<dbReference type="RefSeq" id="WP_146317593.1">
    <property type="nucleotide sequence ID" value="NZ_CP042305.1"/>
</dbReference>
<dbReference type="Proteomes" id="UP000320216">
    <property type="component" value="Chromosome"/>
</dbReference>
<keyword evidence="4" id="KW-0808">Transferase</keyword>
<evidence type="ECO:0000259" key="3">
    <source>
        <dbReference type="Pfam" id="PF03109"/>
    </source>
</evidence>
<keyword evidence="2" id="KW-0472">Membrane</keyword>
<evidence type="ECO:0000256" key="1">
    <source>
        <dbReference type="ARBA" id="ARBA00009670"/>
    </source>
</evidence>
<name>A0A5B8M160_9MICO</name>
<feature type="domain" description="ABC1 atypical kinase-like" evidence="3">
    <location>
        <begin position="103"/>
        <end position="374"/>
    </location>
</feature>
<dbReference type="InterPro" id="IPR004147">
    <property type="entry name" value="ABC1_dom"/>
</dbReference>
<protein>
    <submittedName>
        <fullName evidence="4">AarF/ABC1/UbiB kinase family protein</fullName>
    </submittedName>
</protein>
<dbReference type="KEGG" id="huw:FPZ11_00920"/>
<dbReference type="PANTHER" id="PTHR10566:SF113">
    <property type="entry name" value="PROTEIN ACTIVITY OF BC1 COMPLEX KINASE 7, CHLOROPLASTIC"/>
    <property type="match status" value="1"/>
</dbReference>
<keyword evidence="2" id="KW-1133">Transmembrane helix</keyword>
<dbReference type="AlphaFoldDB" id="A0A5B8M160"/>
<comment type="similarity">
    <text evidence="1">Belongs to the protein kinase superfamily. ADCK protein kinase family.</text>
</comment>
<keyword evidence="4" id="KW-0418">Kinase</keyword>
<dbReference type="EMBL" id="CP042305">
    <property type="protein sequence ID" value="QDZ13555.1"/>
    <property type="molecule type" value="Genomic_DNA"/>
</dbReference>
<accession>A0A5B8M160</accession>
<keyword evidence="2" id="KW-0812">Transmembrane</keyword>
<reference evidence="4 5" key="1">
    <citation type="submission" date="2019-07" db="EMBL/GenBank/DDBJ databases">
        <title>Full genome sequence of Humibacter sp. WJ7-1.</title>
        <authorList>
            <person name="Im W.-T."/>
        </authorList>
    </citation>
    <scope>NUCLEOTIDE SEQUENCE [LARGE SCALE GENOMIC DNA]</scope>
    <source>
        <strain evidence="4 5">WJ7-1</strain>
    </source>
</reference>
<sequence>MPPASETRAREAPDAPETRARYRRILRFALRYLVQTWWFELVLPRIGLARLSERGRAARLTRLAQRFHVLAVELGGLMIKVGQFLSSRLDVLPPEITKELAGLQDEVPPAPFDAIRRLAEAELGVPLAQAFATFDEAPVAAASLGQAHRATLVAVDAAASGFAEVVVKVQRPGIQAIVDVDLAALRRVSGWLSRLRIVSSHVDTHALVAEFARTSLEEIDYLHEALGAERFGAMFADDPRVAVPEVVWERTSRRVLTLSDVTAIKINDVDGLRAAGIDPAEVASVFAEVMFEQLFGHGYFHADPHPGNIFVTPVPFSRPDASWAESAGSSASNSTAWRLTFLDFGMMGEVTDELRDGLRRLLIAVARRDGRGLVASIQDVGILLPTTDTAELEHAMTQLFDRFGGMGFAQLRKVDQREFRDFGKEFGAVVRSLPLQLPENFLLVIRSMSLTSGVCSALDPEFNVWDAIEPYASRLLRDESGNAVVAAVKEVASIAGVTLRLPGRIDALITRFNEGSITVATPAIDRRLSRLERLVRRAVGAVIFAGFLVGGVLLLPQVAPLGIVLMCVSVVPLAYAVFGGAGGGSR</sequence>
<feature type="transmembrane region" description="Helical" evidence="2">
    <location>
        <begin position="561"/>
        <end position="581"/>
    </location>
</feature>
<organism evidence="4 5">
    <name type="scientific">Humibacter ginsenosidimutans</name>
    <dbReference type="NCBI Taxonomy" id="2599293"/>
    <lineage>
        <taxon>Bacteria</taxon>
        <taxon>Bacillati</taxon>
        <taxon>Actinomycetota</taxon>
        <taxon>Actinomycetes</taxon>
        <taxon>Micrococcales</taxon>
        <taxon>Microbacteriaceae</taxon>
        <taxon>Humibacter</taxon>
    </lineage>
</organism>
<evidence type="ECO:0000313" key="5">
    <source>
        <dbReference type="Proteomes" id="UP000320216"/>
    </source>
</evidence>
<keyword evidence="5" id="KW-1185">Reference proteome</keyword>
<dbReference type="GO" id="GO:0016301">
    <property type="term" value="F:kinase activity"/>
    <property type="evidence" value="ECO:0007669"/>
    <property type="project" value="UniProtKB-KW"/>
</dbReference>
<feature type="transmembrane region" description="Helical" evidence="2">
    <location>
        <begin position="534"/>
        <end position="555"/>
    </location>
</feature>
<evidence type="ECO:0000256" key="2">
    <source>
        <dbReference type="SAM" id="Phobius"/>
    </source>
</evidence>
<dbReference type="OrthoDB" id="9795390at2"/>